<gene>
    <name evidence="8" type="ORF">CANTADRAFT_53404</name>
</gene>
<dbReference type="AlphaFoldDB" id="A0A1E4SGE9"/>
<keyword evidence="3 6" id="KW-1133">Transmembrane helix</keyword>
<reference evidence="9" key="1">
    <citation type="submission" date="2016-05" db="EMBL/GenBank/DDBJ databases">
        <title>Comparative genomics of biotechnologically important yeasts.</title>
        <authorList>
            <consortium name="DOE Joint Genome Institute"/>
            <person name="Riley R."/>
            <person name="Haridas S."/>
            <person name="Wolfe K.H."/>
            <person name="Lopes M.R."/>
            <person name="Hittinger C.T."/>
            <person name="Goker M."/>
            <person name="Salamov A."/>
            <person name="Wisecaver J."/>
            <person name="Long T.M."/>
            <person name="Aerts A.L."/>
            <person name="Barry K."/>
            <person name="Choi C."/>
            <person name="Clum A."/>
            <person name="Coughlan A.Y."/>
            <person name="Deshpande S."/>
            <person name="Douglass A.P."/>
            <person name="Hanson S.J."/>
            <person name="Klenk H.-P."/>
            <person name="Labutti K."/>
            <person name="Lapidus A."/>
            <person name="Lindquist E."/>
            <person name="Lipzen A."/>
            <person name="Meier-Kolthoff J.P."/>
            <person name="Ohm R.A."/>
            <person name="Otillar R.P."/>
            <person name="Pangilinan J."/>
            <person name="Peng Y."/>
            <person name="Rokas A."/>
            <person name="Rosa C.A."/>
            <person name="Scheuner C."/>
            <person name="Sibirny A.A."/>
            <person name="Slot J.C."/>
            <person name="Stielow J.B."/>
            <person name="Sun H."/>
            <person name="Kurtzman C.P."/>
            <person name="Blackwell M."/>
            <person name="Grigoriev I.V."/>
            <person name="Jeffries T.W."/>
        </authorList>
    </citation>
    <scope>NUCLEOTIDE SEQUENCE [LARGE SCALE GENOMIC DNA]</scope>
    <source>
        <strain evidence="9">NRRL Y-17324</strain>
    </source>
</reference>
<feature type="transmembrane region" description="Helical" evidence="6">
    <location>
        <begin position="127"/>
        <end position="145"/>
    </location>
</feature>
<accession>A0A1E4SGE9</accession>
<dbReference type="GO" id="GO:0007031">
    <property type="term" value="P:peroxisome organization"/>
    <property type="evidence" value="ECO:0007669"/>
    <property type="project" value="UniProtKB-ARBA"/>
</dbReference>
<comment type="subcellular location">
    <subcellularLocation>
        <location evidence="1">Membrane</location>
        <topology evidence="1">Multi-pass membrane protein</topology>
    </subcellularLocation>
</comment>
<name>A0A1E4SGE9_9ASCO</name>
<keyword evidence="9" id="KW-1185">Reference proteome</keyword>
<dbReference type="InterPro" id="IPR010482">
    <property type="entry name" value="TECPR1-like_DysF"/>
</dbReference>
<feature type="region of interest" description="Disordered" evidence="5">
    <location>
        <begin position="51"/>
        <end position="75"/>
    </location>
</feature>
<dbReference type="PANTHER" id="PTHR28304">
    <property type="entry name" value="PEROXISOMAL MEMBRANE PROTEIN PEX29"/>
    <property type="match status" value="1"/>
</dbReference>
<keyword evidence="4 6" id="KW-0472">Membrane</keyword>
<feature type="compositionally biased region" description="Basic and acidic residues" evidence="5">
    <location>
        <begin position="51"/>
        <end position="63"/>
    </location>
</feature>
<dbReference type="PANTHER" id="PTHR28304:SF1">
    <property type="entry name" value="PEROXISOMAL MEMBRANE PROTEIN PEX28"/>
    <property type="match status" value="1"/>
</dbReference>
<dbReference type="GeneID" id="30984336"/>
<evidence type="ECO:0000259" key="7">
    <source>
        <dbReference type="Pfam" id="PF06398"/>
    </source>
</evidence>
<dbReference type="STRING" id="984487.A0A1E4SGE9"/>
<evidence type="ECO:0000256" key="2">
    <source>
        <dbReference type="ARBA" id="ARBA00022692"/>
    </source>
</evidence>
<dbReference type="RefSeq" id="XP_020063709.1">
    <property type="nucleotide sequence ID" value="XM_020210200.1"/>
</dbReference>
<sequence>MSHYKEHAARALGRIYDKSNTYAEDNAGRNRGIAVGTAASILELGLERMNKEKEVEDRSHPEAPRQPQGSDSDPPSHFVDKFLDRLLHHAIPDDHDKHVLEHRLKDPSRKKKPGLSIRLISSNFKRLASRMGTFFEVQYGIIHIITWRKPSKTLTALVFYTATCLWPHLVLAYPMLFLLFGVIIPGYLHRHPMRTPEIIKVKKRGQSFLSFFDGKFESSIVEDLLNEHTETEIRPPSSSSETSSVLSDLDIIQDAKIDRDDATNKTGAVKSQMALLINMRDLQNLTTDLLKGFDAAEKFCYETAGFKDERLSTFIFYGVIGATYAILFLGQFIPWRLIFIQSGWAGLILCHPASKKFLVQIQERNKAYPAQEKKKQVKQEGEVKKFERQDIIVDESPEIRYVEIFELQMKDVLDTHWSFYQYSNNIFDTKNITRLAHKIPKGVDQLAKVHPVKDWKFDLGFANKWQIDKDPKKWLKFRSLENPKVFEVRDDAEEGWIYDVITLFDEDNAVEFRRRRLFRECYRYARPVKAPKKI</sequence>
<proteinExistence type="predicted"/>
<feature type="transmembrane region" description="Helical" evidence="6">
    <location>
        <begin position="314"/>
        <end position="333"/>
    </location>
</feature>
<dbReference type="OrthoDB" id="74314at2759"/>
<organism evidence="8 9">
    <name type="scientific">Suhomyces tanzawaensis NRRL Y-17324</name>
    <dbReference type="NCBI Taxonomy" id="984487"/>
    <lineage>
        <taxon>Eukaryota</taxon>
        <taxon>Fungi</taxon>
        <taxon>Dikarya</taxon>
        <taxon>Ascomycota</taxon>
        <taxon>Saccharomycotina</taxon>
        <taxon>Pichiomycetes</taxon>
        <taxon>Debaryomycetaceae</taxon>
        <taxon>Suhomyces</taxon>
    </lineage>
</organism>
<evidence type="ECO:0000313" key="9">
    <source>
        <dbReference type="Proteomes" id="UP000094285"/>
    </source>
</evidence>
<dbReference type="GO" id="GO:0005778">
    <property type="term" value="C:peroxisomal membrane"/>
    <property type="evidence" value="ECO:0007669"/>
    <property type="project" value="TreeGrafter"/>
</dbReference>
<evidence type="ECO:0000256" key="3">
    <source>
        <dbReference type="ARBA" id="ARBA00022989"/>
    </source>
</evidence>
<feature type="domain" description="TECPR1-like DysF" evidence="7">
    <location>
        <begin position="113"/>
        <end position="519"/>
    </location>
</feature>
<keyword evidence="2 6" id="KW-0812">Transmembrane</keyword>
<feature type="transmembrane region" description="Helical" evidence="6">
    <location>
        <begin position="165"/>
        <end position="188"/>
    </location>
</feature>
<evidence type="ECO:0000313" key="8">
    <source>
        <dbReference type="EMBL" id="ODV78587.1"/>
    </source>
</evidence>
<evidence type="ECO:0000256" key="4">
    <source>
        <dbReference type="ARBA" id="ARBA00023136"/>
    </source>
</evidence>
<evidence type="ECO:0000256" key="5">
    <source>
        <dbReference type="SAM" id="MobiDB-lite"/>
    </source>
</evidence>
<evidence type="ECO:0000256" key="1">
    <source>
        <dbReference type="ARBA" id="ARBA00004141"/>
    </source>
</evidence>
<evidence type="ECO:0000256" key="6">
    <source>
        <dbReference type="SAM" id="Phobius"/>
    </source>
</evidence>
<dbReference type="EMBL" id="KV453913">
    <property type="protein sequence ID" value="ODV78587.1"/>
    <property type="molecule type" value="Genomic_DNA"/>
</dbReference>
<protein>
    <submittedName>
        <fullName evidence="8">Pex24p-domain-containing protein</fullName>
    </submittedName>
</protein>
<dbReference type="InterPro" id="IPR052816">
    <property type="entry name" value="Peroxisomal_Membrane_PEX28-32"/>
</dbReference>
<dbReference type="Proteomes" id="UP000094285">
    <property type="component" value="Unassembled WGS sequence"/>
</dbReference>
<dbReference type="Pfam" id="PF06398">
    <property type="entry name" value="Pex24p"/>
    <property type="match status" value="1"/>
</dbReference>